<feature type="region of interest" description="Disordered" evidence="14">
    <location>
        <begin position="1"/>
        <end position="38"/>
    </location>
</feature>
<comment type="similarity">
    <text evidence="9">Belongs to the beta-class carbonic anhydrase family. CsoSCA subfamily.</text>
</comment>
<feature type="domain" description="Carboxysome Shell Carbonic Anhydrase catalytic" evidence="16">
    <location>
        <begin position="198"/>
        <end position="427"/>
    </location>
</feature>
<evidence type="ECO:0000256" key="14">
    <source>
        <dbReference type="SAM" id="MobiDB-lite"/>
    </source>
</evidence>
<dbReference type="GO" id="GO:0031470">
    <property type="term" value="C:carboxysome"/>
    <property type="evidence" value="ECO:0007669"/>
    <property type="project" value="UniProtKB-SubCell"/>
</dbReference>
<dbReference type="AlphaFoldDB" id="L0H0Q7"/>
<dbReference type="InterPro" id="IPR043065">
    <property type="entry name" value="CsoSCA_N_sf"/>
</dbReference>
<evidence type="ECO:0000256" key="9">
    <source>
        <dbReference type="ARBA" id="ARBA00024021"/>
    </source>
</evidence>
<evidence type="ECO:0000256" key="8">
    <source>
        <dbReference type="ARBA" id="ARBA00023669"/>
    </source>
</evidence>
<evidence type="ECO:0000256" key="5">
    <source>
        <dbReference type="ARBA" id="ARBA00023239"/>
    </source>
</evidence>
<keyword evidence="5" id="KW-0456">Lyase</keyword>
<dbReference type="Gene3D" id="1.20.120.1310">
    <property type="entry name" value="Carboxysome Shell Carbonic Anhydrase, N-terminal helical domain"/>
    <property type="match status" value="1"/>
</dbReference>
<keyword evidence="19" id="KW-1185">Reference proteome</keyword>
<dbReference type="Proteomes" id="UP000010816">
    <property type="component" value="Chromosome"/>
</dbReference>
<evidence type="ECO:0000256" key="4">
    <source>
        <dbReference type="ARBA" id="ARBA00022833"/>
    </source>
</evidence>
<feature type="domain" description="Carboxysome Shell Carbonic Anhydrase N-terminal" evidence="17">
    <location>
        <begin position="88"/>
        <end position="180"/>
    </location>
</feature>
<evidence type="ECO:0000256" key="2">
    <source>
        <dbReference type="ARBA" id="ARBA00012925"/>
    </source>
</evidence>
<feature type="region of interest" description="Disordered" evidence="14">
    <location>
        <begin position="54"/>
        <end position="85"/>
    </location>
</feature>
<reference evidence="18 19" key="1">
    <citation type="submission" date="2011-09" db="EMBL/GenBank/DDBJ databases">
        <title>Complete sequence of chromosome of Thioflavicoccus mobilis 8321.</title>
        <authorList>
            <consortium name="US DOE Joint Genome Institute"/>
            <person name="Lucas S."/>
            <person name="Han J."/>
            <person name="Lapidus A."/>
            <person name="Cheng J.-F."/>
            <person name="Goodwin L."/>
            <person name="Pitluck S."/>
            <person name="Peters L."/>
            <person name="Ovchinnikova G."/>
            <person name="Lu M."/>
            <person name="Detter J.C."/>
            <person name="Han C."/>
            <person name="Tapia R."/>
            <person name="Land M."/>
            <person name="Hauser L."/>
            <person name="Kyrpides N."/>
            <person name="Ivanova N."/>
            <person name="Pagani I."/>
            <person name="Vogl K."/>
            <person name="Liu Z."/>
            <person name="Imhoff J."/>
            <person name="Thiel V."/>
            <person name="Frigaard N.-U."/>
            <person name="Bryant D."/>
            <person name="Woyke T."/>
        </authorList>
    </citation>
    <scope>NUCLEOTIDE SEQUENCE [LARGE SCALE GENOMIC DNA]</scope>
    <source>
        <strain evidence="18 19">8321</strain>
    </source>
</reference>
<organism evidence="18 19">
    <name type="scientific">Thioflavicoccus mobilis 8321</name>
    <dbReference type="NCBI Taxonomy" id="765912"/>
    <lineage>
        <taxon>Bacteria</taxon>
        <taxon>Pseudomonadati</taxon>
        <taxon>Pseudomonadota</taxon>
        <taxon>Gammaproteobacteria</taxon>
        <taxon>Chromatiales</taxon>
        <taxon>Chromatiaceae</taxon>
        <taxon>Thioflavicoccus</taxon>
    </lineage>
</organism>
<dbReference type="InterPro" id="IPR048619">
    <property type="entry name" value="CsoSCA_N"/>
</dbReference>
<comment type="catalytic activity">
    <reaction evidence="12">
        <text>hydrogencarbonate + H(+) = CO2 + H2O</text>
        <dbReference type="Rhea" id="RHEA:10748"/>
        <dbReference type="ChEBI" id="CHEBI:15377"/>
        <dbReference type="ChEBI" id="CHEBI:15378"/>
        <dbReference type="ChEBI" id="CHEBI:16526"/>
        <dbReference type="ChEBI" id="CHEBI:17544"/>
        <dbReference type="EC" id="4.2.1.1"/>
    </reaction>
</comment>
<dbReference type="KEGG" id="tmb:Thimo_2950"/>
<feature type="compositionally biased region" description="Polar residues" evidence="14">
    <location>
        <begin position="1"/>
        <end position="16"/>
    </location>
</feature>
<evidence type="ECO:0000256" key="3">
    <source>
        <dbReference type="ARBA" id="ARBA00022723"/>
    </source>
</evidence>
<dbReference type="Pfam" id="PF08936">
    <property type="entry name" value="CsoSCA_C"/>
    <property type="match status" value="1"/>
</dbReference>
<feature type="domain" description="Carboxysome Shell Carbonic Anhydrase C-terminal" evidence="15">
    <location>
        <begin position="428"/>
        <end position="544"/>
    </location>
</feature>
<dbReference type="HOGENOM" id="CLU_535194_0_0_6"/>
<keyword evidence="4" id="KW-0862">Zinc</keyword>
<dbReference type="Pfam" id="PF20687">
    <property type="entry name" value="CsoSCA_N"/>
    <property type="match status" value="1"/>
</dbReference>
<dbReference type="InterPro" id="IPR043066">
    <property type="entry name" value="CsoSCA_C_sf"/>
</dbReference>
<evidence type="ECO:0000256" key="13">
    <source>
        <dbReference type="NCBIfam" id="TIGR02701"/>
    </source>
</evidence>
<proteinExistence type="inferred from homology"/>
<dbReference type="eggNOG" id="ENOG502Z9V7">
    <property type="taxonomic scope" value="Bacteria"/>
</dbReference>
<dbReference type="PATRIC" id="fig|765912.4.peg.2885"/>
<evidence type="ECO:0000313" key="19">
    <source>
        <dbReference type="Proteomes" id="UP000010816"/>
    </source>
</evidence>
<dbReference type="EC" id="4.2.1.1" evidence="2 13"/>
<evidence type="ECO:0000259" key="17">
    <source>
        <dbReference type="Pfam" id="PF20687"/>
    </source>
</evidence>
<evidence type="ECO:0000256" key="10">
    <source>
        <dbReference type="ARBA" id="ARBA00024121"/>
    </source>
</evidence>
<comment type="cofactor">
    <cofactor evidence="1">
        <name>Zn(2+)</name>
        <dbReference type="ChEBI" id="CHEBI:29105"/>
    </cofactor>
</comment>
<dbReference type="Pfam" id="PF20686">
    <property type="entry name" value="CsoSCA_cat"/>
    <property type="match status" value="1"/>
</dbReference>
<keyword evidence="3" id="KW-0479">Metal-binding</keyword>
<dbReference type="InterPro" id="IPR048620">
    <property type="entry name" value="CsoSCA_C"/>
</dbReference>
<keyword evidence="8" id="KW-1282">Carboxysome</keyword>
<evidence type="ECO:0000256" key="7">
    <source>
        <dbReference type="ARBA" id="ARBA00023587"/>
    </source>
</evidence>
<dbReference type="InterPro" id="IPR048539">
    <property type="entry name" value="CsoSCA_cat"/>
</dbReference>
<dbReference type="NCBIfam" id="TIGR02701">
    <property type="entry name" value="shell_carb_anhy"/>
    <property type="match status" value="1"/>
</dbReference>
<dbReference type="STRING" id="765912.Thimo_2950"/>
<dbReference type="GO" id="GO:0015977">
    <property type="term" value="P:carbon fixation"/>
    <property type="evidence" value="ECO:0007669"/>
    <property type="project" value="UniProtKB-UniRule"/>
</dbReference>
<gene>
    <name evidence="18" type="ORF">Thimo_2950</name>
</gene>
<name>L0H0Q7_9GAMM</name>
<keyword evidence="11" id="KW-1283">Bacterial microcompartment</keyword>
<keyword evidence="6" id="KW-0120">Carbon dioxide fixation</keyword>
<protein>
    <recommendedName>
        <fullName evidence="10 13">Carboxysome shell carbonic anhydrase</fullName>
        <ecNumber evidence="2 13">4.2.1.1</ecNumber>
    </recommendedName>
</protein>
<evidence type="ECO:0000259" key="15">
    <source>
        <dbReference type="Pfam" id="PF08936"/>
    </source>
</evidence>
<dbReference type="InterPro" id="IPR014074">
    <property type="entry name" value="Carboxysome_shell_carb_anhy"/>
</dbReference>
<dbReference type="GO" id="GO:0046872">
    <property type="term" value="F:metal ion binding"/>
    <property type="evidence" value="ECO:0007669"/>
    <property type="project" value="UniProtKB-KW"/>
</dbReference>
<dbReference type="Gene3D" id="3.30.1330.140">
    <property type="entry name" value="Carboxysome Shell Carbonic Anhydrase, C-terminal domain"/>
    <property type="match status" value="1"/>
</dbReference>
<evidence type="ECO:0000313" key="18">
    <source>
        <dbReference type="EMBL" id="AGA91642.1"/>
    </source>
</evidence>
<dbReference type="GO" id="GO:0004089">
    <property type="term" value="F:carbonate dehydratase activity"/>
    <property type="evidence" value="ECO:0007669"/>
    <property type="project" value="UniProtKB-UniRule"/>
</dbReference>
<sequence length="554" mass="61055">MQRQYRQSLSQATSLGRNRAIGTAPMRRPGAVGAEAGTPAASLWRHAAASASVRTADPTATAHASVGSAVRTGPKAPDFRTASQTTHHVLARAEENARLNDYEQGVKTAFDSIVPTLKRISALQHEPDFESQAQAIARRELGFELPEDILADAWIDQLDMRHLYAGCTFATYHRFCDDFFTTDPLAVEDGEKNFNGGFEGFLQTCGFHTLDISPCADGRLAHLIRYVLRLPHRAVRRKSYAGALFDIENSVQKWVEVEMLRFRAGVPNTADAPTRYLKVVAYHYSSVDPEHGGCAAHGSDTAKAASAGLERLLGFQQAIENSFCCGASIDLLLIGLDTDTDAIRVHVPDGEGAMALDRYVDALELYAATARQDASRARHDIQDAVRQTSPGVAEGMARLIERLIENNFSQIAYVRDYHGDHYADIGHAERFIGAGVGFEEIQLRNLMYFAYLDTVEEAASDLDVGIRIFTELNCRRGLPVPVVVRFDYHGQVPGARERAVTRCRRVTEALQSRYRDLFGRGLLHVLQVVRDCNADAPIEILECTVNAERKAGGH</sequence>
<evidence type="ECO:0000256" key="11">
    <source>
        <dbReference type="ARBA" id="ARBA00024446"/>
    </source>
</evidence>
<accession>L0H0Q7</accession>
<evidence type="ECO:0000259" key="16">
    <source>
        <dbReference type="Pfam" id="PF20686"/>
    </source>
</evidence>
<evidence type="ECO:0000256" key="12">
    <source>
        <dbReference type="ARBA" id="ARBA00048348"/>
    </source>
</evidence>
<evidence type="ECO:0000256" key="6">
    <source>
        <dbReference type="ARBA" id="ARBA00023300"/>
    </source>
</evidence>
<dbReference type="EMBL" id="CP003051">
    <property type="protein sequence ID" value="AGA91642.1"/>
    <property type="molecule type" value="Genomic_DNA"/>
</dbReference>
<comment type="subcellular location">
    <subcellularLocation>
        <location evidence="7">Carboxysome</location>
    </subcellularLocation>
</comment>
<evidence type="ECO:0000256" key="1">
    <source>
        <dbReference type="ARBA" id="ARBA00001947"/>
    </source>
</evidence>
<dbReference type="RefSeq" id="WP_015281773.1">
    <property type="nucleotide sequence ID" value="NC_019940.1"/>
</dbReference>